<dbReference type="AlphaFoldDB" id="A0A4D6NBK6"/>
<gene>
    <name evidence="2" type="ORF">DEO72_LG10g1490</name>
</gene>
<feature type="region of interest" description="Disordered" evidence="1">
    <location>
        <begin position="1"/>
        <end position="64"/>
    </location>
</feature>
<evidence type="ECO:0000313" key="2">
    <source>
        <dbReference type="EMBL" id="QCE10262.1"/>
    </source>
</evidence>
<accession>A0A4D6NBK6</accession>
<sequence>MAPRRLAVHPAPLGASSANPKISVNPKHRLAAESVPPSGSFPRTPKQHITDESPGGGSSPTRRFLEISQKRTEPHSILTNLSDSRALTQAVWKRGALCDSLASLGDTVEAKVLRSL</sequence>
<proteinExistence type="predicted"/>
<evidence type="ECO:0000256" key="1">
    <source>
        <dbReference type="SAM" id="MobiDB-lite"/>
    </source>
</evidence>
<keyword evidence="3" id="KW-1185">Reference proteome</keyword>
<organism evidence="2 3">
    <name type="scientific">Vigna unguiculata</name>
    <name type="common">Cowpea</name>
    <dbReference type="NCBI Taxonomy" id="3917"/>
    <lineage>
        <taxon>Eukaryota</taxon>
        <taxon>Viridiplantae</taxon>
        <taxon>Streptophyta</taxon>
        <taxon>Embryophyta</taxon>
        <taxon>Tracheophyta</taxon>
        <taxon>Spermatophyta</taxon>
        <taxon>Magnoliopsida</taxon>
        <taxon>eudicotyledons</taxon>
        <taxon>Gunneridae</taxon>
        <taxon>Pentapetalae</taxon>
        <taxon>rosids</taxon>
        <taxon>fabids</taxon>
        <taxon>Fabales</taxon>
        <taxon>Fabaceae</taxon>
        <taxon>Papilionoideae</taxon>
        <taxon>50 kb inversion clade</taxon>
        <taxon>NPAAA clade</taxon>
        <taxon>indigoferoid/millettioid clade</taxon>
        <taxon>Phaseoleae</taxon>
        <taxon>Vigna</taxon>
    </lineage>
</organism>
<name>A0A4D6NBK6_VIGUN</name>
<dbReference type="EMBL" id="CP039354">
    <property type="protein sequence ID" value="QCE10262.1"/>
    <property type="molecule type" value="Genomic_DNA"/>
</dbReference>
<protein>
    <submittedName>
        <fullName evidence="2">Uncharacterized protein</fullName>
    </submittedName>
</protein>
<reference evidence="2 3" key="1">
    <citation type="submission" date="2019-04" db="EMBL/GenBank/DDBJ databases">
        <title>An improved genome assembly and genetic linkage map for asparagus bean, Vigna unguiculata ssp. sesquipedialis.</title>
        <authorList>
            <person name="Xia Q."/>
            <person name="Zhang R."/>
            <person name="Dong Y."/>
        </authorList>
    </citation>
    <scope>NUCLEOTIDE SEQUENCE [LARGE SCALE GENOMIC DNA]</scope>
    <source>
        <tissue evidence="2">Leaf</tissue>
    </source>
</reference>
<evidence type="ECO:0000313" key="3">
    <source>
        <dbReference type="Proteomes" id="UP000501690"/>
    </source>
</evidence>
<dbReference type="Proteomes" id="UP000501690">
    <property type="component" value="Linkage Group LG10"/>
</dbReference>